<feature type="region of interest" description="Disordered" evidence="9">
    <location>
        <begin position="20"/>
        <end position="39"/>
    </location>
</feature>
<evidence type="ECO:0000256" key="1">
    <source>
        <dbReference type="ARBA" id="ARBA00004275"/>
    </source>
</evidence>
<keyword evidence="11" id="KW-1185">Reference proteome</keyword>
<dbReference type="InterPro" id="IPR011990">
    <property type="entry name" value="TPR-like_helical_dom_sf"/>
</dbReference>
<dbReference type="InParanoid" id="I4YJN6"/>
<keyword evidence="7" id="KW-0576">Peroxisome</keyword>
<evidence type="ECO:0000256" key="5">
    <source>
        <dbReference type="ARBA" id="ARBA00022737"/>
    </source>
</evidence>
<dbReference type="EMBL" id="JH668223">
    <property type="protein sequence ID" value="EIM24178.1"/>
    <property type="molecule type" value="Genomic_DNA"/>
</dbReference>
<dbReference type="GO" id="GO:0005829">
    <property type="term" value="C:cytosol"/>
    <property type="evidence" value="ECO:0007669"/>
    <property type="project" value="TreeGrafter"/>
</dbReference>
<feature type="repeat" description="TPR" evidence="8">
    <location>
        <begin position="460"/>
        <end position="493"/>
    </location>
</feature>
<dbReference type="Pfam" id="PF13181">
    <property type="entry name" value="TPR_8"/>
    <property type="match status" value="1"/>
</dbReference>
<evidence type="ECO:0000256" key="9">
    <source>
        <dbReference type="SAM" id="MobiDB-lite"/>
    </source>
</evidence>
<dbReference type="HOGENOM" id="CLU_013516_2_1_1"/>
<dbReference type="InterPro" id="IPR024111">
    <property type="entry name" value="PEX5/PEX5L"/>
</dbReference>
<evidence type="ECO:0000313" key="11">
    <source>
        <dbReference type="Proteomes" id="UP000005242"/>
    </source>
</evidence>
<keyword evidence="5" id="KW-0677">Repeat</keyword>
<dbReference type="GO" id="GO:0005052">
    <property type="term" value="F:peroxisome matrix targeting signal-1 binding"/>
    <property type="evidence" value="ECO:0007669"/>
    <property type="project" value="TreeGrafter"/>
</dbReference>
<feature type="repeat" description="TPR" evidence="8">
    <location>
        <begin position="358"/>
        <end position="391"/>
    </location>
</feature>
<dbReference type="GO" id="GO:0005778">
    <property type="term" value="C:peroxisomal membrane"/>
    <property type="evidence" value="ECO:0007669"/>
    <property type="project" value="TreeGrafter"/>
</dbReference>
<dbReference type="AlphaFoldDB" id="I4YJN6"/>
<proteinExistence type="inferred from homology"/>
<dbReference type="GO" id="GO:0016560">
    <property type="term" value="P:protein import into peroxisome matrix, docking"/>
    <property type="evidence" value="ECO:0007669"/>
    <property type="project" value="TreeGrafter"/>
</dbReference>
<evidence type="ECO:0000256" key="6">
    <source>
        <dbReference type="ARBA" id="ARBA00022803"/>
    </source>
</evidence>
<gene>
    <name evidence="10" type="ORF">WALSEDRAFT_59129</name>
</gene>
<dbReference type="Pfam" id="PF13432">
    <property type="entry name" value="TPR_16"/>
    <property type="match status" value="1"/>
</dbReference>
<name>I4YJN6_WALMC</name>
<evidence type="ECO:0000313" key="10">
    <source>
        <dbReference type="EMBL" id="EIM24178.1"/>
    </source>
</evidence>
<dbReference type="STRING" id="671144.I4YJN6"/>
<dbReference type="PANTHER" id="PTHR10130:SF0">
    <property type="entry name" value="GH08708P"/>
    <property type="match status" value="1"/>
</dbReference>
<feature type="compositionally biased region" description="Polar residues" evidence="9">
    <location>
        <begin position="20"/>
        <end position="36"/>
    </location>
</feature>
<dbReference type="SMART" id="SM00028">
    <property type="entry name" value="TPR"/>
    <property type="match status" value="4"/>
</dbReference>
<dbReference type="GeneID" id="18473188"/>
<reference evidence="10 11" key="1">
    <citation type="journal article" date="2012" name="Fungal Genet. Biol.">
        <title>The genome of the xerotolerant mold Wallemia sebi reveals adaptations to osmotic stress and suggests cryptic sexual reproduction.</title>
        <authorList>
            <person name="Padamsee M."/>
            <person name="Kumar T.K.A."/>
            <person name="Riley R."/>
            <person name="Binder M."/>
            <person name="Boyd A."/>
            <person name="Calvo A.M."/>
            <person name="Furukawa K."/>
            <person name="Hesse C."/>
            <person name="Hohmann S."/>
            <person name="James T.Y."/>
            <person name="LaButti K."/>
            <person name="Lapidus A."/>
            <person name="Lindquist E."/>
            <person name="Lucas S."/>
            <person name="Miller K."/>
            <person name="Shantappa S."/>
            <person name="Grigoriev I.V."/>
            <person name="Hibbett D.S."/>
            <person name="McLaughlin D.J."/>
            <person name="Spatafora J.W."/>
            <person name="Aime M.C."/>
        </authorList>
    </citation>
    <scope>NUCLEOTIDE SEQUENCE [LARGE SCALE GENOMIC DNA]</scope>
    <source>
        <strain evidence="11">ATCC MYA-4683 / CBS 633.66</strain>
    </source>
</reference>
<evidence type="ECO:0000256" key="2">
    <source>
        <dbReference type="ARBA" id="ARBA00004496"/>
    </source>
</evidence>
<comment type="subcellular location">
    <subcellularLocation>
        <location evidence="2">Cytoplasm</location>
    </subcellularLocation>
    <subcellularLocation>
        <location evidence="1">Peroxisome</location>
    </subcellularLocation>
</comment>
<feature type="repeat" description="TPR" evidence="8">
    <location>
        <begin position="528"/>
        <end position="561"/>
    </location>
</feature>
<dbReference type="KEGG" id="wse:WALSEDRAFT_59129"/>
<keyword evidence="6 8" id="KW-0802">TPR repeat</keyword>
<dbReference type="OMA" id="NYRMKGP"/>
<accession>I4YJN6</accession>
<dbReference type="RefSeq" id="XP_006955999.1">
    <property type="nucleotide sequence ID" value="XM_006955937.1"/>
</dbReference>
<evidence type="ECO:0000256" key="3">
    <source>
        <dbReference type="ARBA" id="ARBA00005348"/>
    </source>
</evidence>
<comment type="similarity">
    <text evidence="3">Belongs to the peroxisomal targeting signal receptor family.</text>
</comment>
<dbReference type="Gene3D" id="1.25.40.10">
    <property type="entry name" value="Tetratricopeptide repeat domain"/>
    <property type="match status" value="1"/>
</dbReference>
<dbReference type="eggNOG" id="KOG1125">
    <property type="taxonomic scope" value="Eukaryota"/>
</dbReference>
<evidence type="ECO:0000256" key="7">
    <source>
        <dbReference type="ARBA" id="ARBA00023140"/>
    </source>
</evidence>
<evidence type="ECO:0000256" key="8">
    <source>
        <dbReference type="PROSITE-ProRule" id="PRU00339"/>
    </source>
</evidence>
<dbReference type="OrthoDB" id="10006023at2759"/>
<keyword evidence="4" id="KW-0963">Cytoplasm</keyword>
<evidence type="ECO:0000256" key="4">
    <source>
        <dbReference type="ARBA" id="ARBA00022490"/>
    </source>
</evidence>
<dbReference type="PROSITE" id="PS50005">
    <property type="entry name" value="TPR"/>
    <property type="match status" value="3"/>
</dbReference>
<organism evidence="10 11">
    <name type="scientific">Wallemia mellicola (strain ATCC MYA-4683 / CBS 633.66)</name>
    <name type="common">Wallemia sebi (CBS 633.66)</name>
    <dbReference type="NCBI Taxonomy" id="671144"/>
    <lineage>
        <taxon>Eukaryota</taxon>
        <taxon>Fungi</taxon>
        <taxon>Dikarya</taxon>
        <taxon>Basidiomycota</taxon>
        <taxon>Wallemiomycotina</taxon>
        <taxon>Wallemiomycetes</taxon>
        <taxon>Wallemiales</taxon>
        <taxon>Wallemiaceae</taxon>
        <taxon>Wallemia</taxon>
    </lineage>
</organism>
<dbReference type="Proteomes" id="UP000005242">
    <property type="component" value="Unassembled WGS sequence"/>
</dbReference>
<dbReference type="InterPro" id="IPR019734">
    <property type="entry name" value="TPR_rpt"/>
</dbReference>
<dbReference type="SUPFAM" id="SSF48452">
    <property type="entry name" value="TPR-like"/>
    <property type="match status" value="1"/>
</dbReference>
<dbReference type="PANTHER" id="PTHR10130">
    <property type="entry name" value="PEROXISOMAL TARGETING SIGNAL 1 RECEPTOR PEX5"/>
    <property type="match status" value="1"/>
</dbReference>
<protein>
    <submittedName>
        <fullName evidence="10">TPR-like protein</fullName>
    </submittedName>
</protein>
<sequence>MEECATSKLDNLQRINLNNNSLRFQQNPEPSTSYKPTKSIRDYNQPERFEDNKFNFNKLNAELHNLSYKNTWVDDFNQSNVAKNKNTWVNEFKISQPKASVNPNKFINHNQLSHSSTNYVNFNQQQQYTQNNYTSNQHNWDRQFDKFDKPILNEEPKSFSQSQTPNDDLARTARNLIDTVEPDKYDKFRNSEFFSFMKQLSTGEYRLENDEFVSNNTTSENNWTKEFDIPNKESAITGSATENPSLINAPEPYNKLLNIFGPSTSSNDYDVKSSLNGDLEQGTGTGAGVKGPQEAEWDTLQQGLDEIDSTFSNDIKRVDNLGLDQPREYAFEANKSKPDYLNHISHIESVLRENSNNAQAWYELGVCQQENENDSQAISALLKAVELDQEYADPWLALAISYTNESEKVSAMNAINNWLQWKHNQVKSTTLNNQNITSDELIRCLCEIVVQQAKEDIIDADVQVALGVVFSLSESYEKGIDCFRTALSTKPNDWLLLNRLGATLSNSGQCRSSLEFYYRALDLHPTYVRAMFNLGIALMNLKDYDEAIRQILSALAIQSEGNEQGGTNQINFNMWDTLRNCLLQMRRSELTQYCNTRDINALRKHYEF</sequence>